<evidence type="ECO:0000313" key="2">
    <source>
        <dbReference type="Proteomes" id="UP000826462"/>
    </source>
</evidence>
<evidence type="ECO:0000313" key="1">
    <source>
        <dbReference type="EMBL" id="QYD70933.1"/>
    </source>
</evidence>
<evidence type="ECO:0008006" key="3">
    <source>
        <dbReference type="Google" id="ProtNLM"/>
    </source>
</evidence>
<reference evidence="1 2" key="1">
    <citation type="submission" date="2021-07" db="EMBL/GenBank/DDBJ databases">
        <title>Paraburkholderia edwinii protects Aspergillus sp. from phenazines by acting as a toxin sponge.</title>
        <authorList>
            <person name="Dahlstrom K.M."/>
            <person name="Newman D.K."/>
        </authorList>
    </citation>
    <scope>NUCLEOTIDE SEQUENCE [LARGE SCALE GENOMIC DNA]</scope>
    <source>
        <strain evidence="1 2">Pe01</strain>
    </source>
</reference>
<dbReference type="InterPro" id="IPR046569">
    <property type="entry name" value="DUF6723"/>
</dbReference>
<proteinExistence type="predicted"/>
<name>A0ABX8UPI5_9BURK</name>
<keyword evidence="2" id="KW-1185">Reference proteome</keyword>
<dbReference type="Proteomes" id="UP000826462">
    <property type="component" value="Chromosome 1"/>
</dbReference>
<sequence length="76" mass="8301">MYAESPDDYAVYLTASRTAGGQFFGRLEVVRKTDGKTIYPYDGALEIGPFATVEEARRSATNLGGMVIDADLKHPE</sequence>
<gene>
    <name evidence="1" type="ORF">KZJ38_11615</name>
</gene>
<dbReference type="EMBL" id="CP080095">
    <property type="protein sequence ID" value="QYD70933.1"/>
    <property type="molecule type" value="Genomic_DNA"/>
</dbReference>
<organism evidence="1 2">
    <name type="scientific">Paraburkholderia edwinii</name>
    <dbReference type="NCBI Taxonomy" id="2861782"/>
    <lineage>
        <taxon>Bacteria</taxon>
        <taxon>Pseudomonadati</taxon>
        <taxon>Pseudomonadota</taxon>
        <taxon>Betaproteobacteria</taxon>
        <taxon>Burkholderiales</taxon>
        <taxon>Burkholderiaceae</taxon>
        <taxon>Paraburkholderia</taxon>
    </lineage>
</organism>
<protein>
    <recommendedName>
        <fullName evidence="3">SPOR domain-containing protein</fullName>
    </recommendedName>
</protein>
<accession>A0ABX8UPI5</accession>
<dbReference type="Pfam" id="PF20484">
    <property type="entry name" value="DUF6723"/>
    <property type="match status" value="1"/>
</dbReference>